<dbReference type="PANTHER" id="PTHR43546">
    <property type="entry name" value="UPF0173 METAL-DEPENDENT HYDROLASE MJ1163-RELATED"/>
    <property type="match status" value="1"/>
</dbReference>
<dbReference type="EMBL" id="SUYD01000014">
    <property type="protein sequence ID" value="MBE6266986.1"/>
    <property type="molecule type" value="Genomic_DNA"/>
</dbReference>
<organism evidence="2 3">
    <name type="scientific">Xylanibacter ruminicola</name>
    <name type="common">Prevotella ruminicola</name>
    <dbReference type="NCBI Taxonomy" id="839"/>
    <lineage>
        <taxon>Bacteria</taxon>
        <taxon>Pseudomonadati</taxon>
        <taxon>Bacteroidota</taxon>
        <taxon>Bacteroidia</taxon>
        <taxon>Bacteroidales</taxon>
        <taxon>Prevotellaceae</taxon>
        <taxon>Xylanibacter</taxon>
    </lineage>
</organism>
<evidence type="ECO:0000256" key="1">
    <source>
        <dbReference type="SAM" id="SignalP"/>
    </source>
</evidence>
<protein>
    <submittedName>
        <fullName evidence="2">MBL fold metallo-hydrolase</fullName>
    </submittedName>
</protein>
<feature type="chain" id="PRO_5037227136" evidence="1">
    <location>
        <begin position="20"/>
        <end position="244"/>
    </location>
</feature>
<dbReference type="Pfam" id="PF13483">
    <property type="entry name" value="Lactamase_B_3"/>
    <property type="match status" value="1"/>
</dbReference>
<dbReference type="SUPFAM" id="SSF56281">
    <property type="entry name" value="Metallo-hydrolase/oxidoreductase"/>
    <property type="match status" value="1"/>
</dbReference>
<reference evidence="2" key="1">
    <citation type="submission" date="2019-04" db="EMBL/GenBank/DDBJ databases">
        <title>Evolution of Biomass-Degrading Anaerobic Consortia Revealed by Metagenomics.</title>
        <authorList>
            <person name="Peng X."/>
        </authorList>
    </citation>
    <scope>NUCLEOTIDE SEQUENCE</scope>
    <source>
        <strain evidence="2">SIG141</strain>
    </source>
</reference>
<accession>A0A928BUC3</accession>
<dbReference type="AlphaFoldDB" id="A0A928BUC3"/>
<dbReference type="Proteomes" id="UP000763088">
    <property type="component" value="Unassembled WGS sequence"/>
</dbReference>
<dbReference type="PANTHER" id="PTHR43546:SF3">
    <property type="entry name" value="UPF0173 METAL-DEPENDENT HYDROLASE MJ1163"/>
    <property type="match status" value="1"/>
</dbReference>
<evidence type="ECO:0000313" key="3">
    <source>
        <dbReference type="Proteomes" id="UP000763088"/>
    </source>
</evidence>
<dbReference type="InterPro" id="IPR036866">
    <property type="entry name" value="RibonucZ/Hydroxyglut_hydro"/>
</dbReference>
<keyword evidence="1" id="KW-0732">Signal</keyword>
<dbReference type="Gene3D" id="3.60.15.10">
    <property type="entry name" value="Ribonuclease Z/Hydroxyacylglutathione hydrolase-like"/>
    <property type="match status" value="1"/>
</dbReference>
<comment type="caution">
    <text evidence="2">The sequence shown here is derived from an EMBL/GenBank/DDBJ whole genome shotgun (WGS) entry which is preliminary data.</text>
</comment>
<proteinExistence type="predicted"/>
<dbReference type="InterPro" id="IPR050114">
    <property type="entry name" value="UPF0173_UPF0282_UlaG_hydrolase"/>
</dbReference>
<dbReference type="PROSITE" id="PS51257">
    <property type="entry name" value="PROKAR_LIPOPROTEIN"/>
    <property type="match status" value="1"/>
</dbReference>
<name>A0A928BUC3_XYLRU</name>
<gene>
    <name evidence="2" type="ORF">E7102_11090</name>
</gene>
<sequence length="244" mass="27216">MKKLIICLMAVLGLTTACAQKNYETDEFTTKSGKTVKFHALMHACIRIELDGKEIQIDPVAKLGDRTVDYAAMPKADYIFVTHEHGDHYDAKSIKQLTGEKTQLVMNKRCADMYGAGKVMANGDKLQLADMSVEAVPAYNYTEGHTQFHPKGRDNGYILTIDGLRIYIAGDTEDIPEMSKIKDIDIAFLPCNQPYTMTPDQLIRAAKVIKPKVLFPYHYGQTDLSGVPAALKGTGIDVRIRHYE</sequence>
<evidence type="ECO:0000313" key="2">
    <source>
        <dbReference type="EMBL" id="MBE6266986.1"/>
    </source>
</evidence>
<feature type="signal peptide" evidence="1">
    <location>
        <begin position="1"/>
        <end position="19"/>
    </location>
</feature>